<evidence type="ECO:0000256" key="1">
    <source>
        <dbReference type="ARBA" id="ARBA00004141"/>
    </source>
</evidence>
<accession>A0A1F5V0U1</accession>
<reference evidence="7 8" key="1">
    <citation type="journal article" date="2016" name="Nat. Commun.">
        <title>Thousands of microbial genomes shed light on interconnected biogeochemical processes in an aquifer system.</title>
        <authorList>
            <person name="Anantharaman K."/>
            <person name="Brown C.T."/>
            <person name="Hug L.A."/>
            <person name="Sharon I."/>
            <person name="Castelle C.J."/>
            <person name="Probst A.J."/>
            <person name="Thomas B.C."/>
            <person name="Singh A."/>
            <person name="Wilkins M.J."/>
            <person name="Karaoz U."/>
            <person name="Brodie E.L."/>
            <person name="Williams K.H."/>
            <person name="Hubbard S.S."/>
            <person name="Banfield J.F."/>
        </authorList>
    </citation>
    <scope>NUCLEOTIDE SEQUENCE [LARGE SCALE GENOMIC DNA]</scope>
    <source>
        <strain evidence="8">RBG_16_55_9</strain>
    </source>
</reference>
<evidence type="ECO:0000313" key="7">
    <source>
        <dbReference type="EMBL" id="OGF57026.1"/>
    </source>
</evidence>
<keyword evidence="5" id="KW-1003">Cell membrane</keyword>
<sequence length="246" mass="27428">MRGFLQLTWAETKLFIREWQAVFFTFIFLPMLLILFQAIFRNDPSVVFGNVATVDEMVPGFIAIGIASNAIYIIGGVLSSYRERGILRRFRVTPLRPGAVLASQVLVVYAMTMISALLLMLIARPFGLKIAGDPYSMVGAFTLGALSFFSFGFLIGSLFKTARITYSVNTTVFFSMIFLSGAAIPLDLLTPFMRHIAQFIPLTYVVNLLRDAWLGRGLGASWPNILVLTVFFAICAFVSSKAFRWE</sequence>
<comment type="similarity">
    <text evidence="5">Belongs to the ABC-2 integral membrane protein family.</text>
</comment>
<name>A0A1F5V0U1_FRAXR</name>
<dbReference type="GO" id="GO:0043190">
    <property type="term" value="C:ATP-binding cassette (ABC) transporter complex"/>
    <property type="evidence" value="ECO:0007669"/>
    <property type="project" value="InterPro"/>
</dbReference>
<keyword evidence="5" id="KW-0813">Transport</keyword>
<evidence type="ECO:0000259" key="6">
    <source>
        <dbReference type="PROSITE" id="PS51012"/>
    </source>
</evidence>
<keyword evidence="4" id="KW-0472">Membrane</keyword>
<dbReference type="Proteomes" id="UP000179157">
    <property type="component" value="Unassembled WGS sequence"/>
</dbReference>
<dbReference type="InterPro" id="IPR047817">
    <property type="entry name" value="ABC2_TM_bact-type"/>
</dbReference>
<feature type="domain" description="ABC transmembrane type-2" evidence="6">
    <location>
        <begin position="20"/>
        <end position="246"/>
    </location>
</feature>
<evidence type="ECO:0000313" key="8">
    <source>
        <dbReference type="Proteomes" id="UP000179157"/>
    </source>
</evidence>
<comment type="caution">
    <text evidence="7">The sequence shown here is derived from an EMBL/GenBank/DDBJ whole genome shotgun (WGS) entry which is preliminary data.</text>
</comment>
<keyword evidence="2" id="KW-0812">Transmembrane</keyword>
<evidence type="ECO:0000256" key="3">
    <source>
        <dbReference type="ARBA" id="ARBA00022989"/>
    </source>
</evidence>
<organism evidence="7 8">
    <name type="scientific">Fraserbacteria sp. (strain RBG_16_55_9)</name>
    <dbReference type="NCBI Taxonomy" id="1817864"/>
    <lineage>
        <taxon>Bacteria</taxon>
        <taxon>Candidatus Fraseribacteriota</taxon>
    </lineage>
</organism>
<dbReference type="STRING" id="1817864.A2Z21_09790"/>
<dbReference type="AlphaFoldDB" id="A0A1F5V0U1"/>
<dbReference type="GO" id="GO:0140359">
    <property type="term" value="F:ABC-type transporter activity"/>
    <property type="evidence" value="ECO:0007669"/>
    <property type="project" value="InterPro"/>
</dbReference>
<gene>
    <name evidence="7" type="ORF">A2Z21_09790</name>
</gene>
<dbReference type="InterPro" id="IPR013525">
    <property type="entry name" value="ABC2_TM"/>
</dbReference>
<evidence type="ECO:0000256" key="5">
    <source>
        <dbReference type="RuleBase" id="RU361157"/>
    </source>
</evidence>
<dbReference type="Pfam" id="PF01061">
    <property type="entry name" value="ABC2_membrane"/>
    <property type="match status" value="1"/>
</dbReference>
<dbReference type="PANTHER" id="PTHR43027">
    <property type="entry name" value="DOXORUBICIN RESISTANCE ABC TRANSPORTER PERMEASE PROTEIN DRRC-RELATED"/>
    <property type="match status" value="1"/>
</dbReference>
<evidence type="ECO:0000256" key="4">
    <source>
        <dbReference type="ARBA" id="ARBA00023136"/>
    </source>
</evidence>
<proteinExistence type="inferred from homology"/>
<dbReference type="PROSITE" id="PS51012">
    <property type="entry name" value="ABC_TM2"/>
    <property type="match status" value="1"/>
</dbReference>
<evidence type="ECO:0000256" key="2">
    <source>
        <dbReference type="ARBA" id="ARBA00022692"/>
    </source>
</evidence>
<protein>
    <recommendedName>
        <fullName evidence="5">Transport permease protein</fullName>
    </recommendedName>
</protein>
<comment type="subcellular location">
    <subcellularLocation>
        <location evidence="5">Cell membrane</location>
        <topology evidence="5">Multi-pass membrane protein</topology>
    </subcellularLocation>
    <subcellularLocation>
        <location evidence="1">Membrane</location>
        <topology evidence="1">Multi-pass membrane protein</topology>
    </subcellularLocation>
</comment>
<dbReference type="InterPro" id="IPR052902">
    <property type="entry name" value="ABC-2_transporter"/>
</dbReference>
<keyword evidence="3" id="KW-1133">Transmembrane helix</keyword>
<dbReference type="EMBL" id="MFGX01000021">
    <property type="protein sequence ID" value="OGF57026.1"/>
    <property type="molecule type" value="Genomic_DNA"/>
</dbReference>
<dbReference type="PANTHER" id="PTHR43027:SF2">
    <property type="entry name" value="TRANSPORT PERMEASE PROTEIN"/>
    <property type="match status" value="1"/>
</dbReference>
<dbReference type="InterPro" id="IPR000412">
    <property type="entry name" value="ABC_2_transport"/>
</dbReference>
<dbReference type="PRINTS" id="PR00164">
    <property type="entry name" value="ABC2TRNSPORT"/>
</dbReference>
<dbReference type="PIRSF" id="PIRSF006648">
    <property type="entry name" value="DrrB"/>
    <property type="match status" value="1"/>
</dbReference>